<evidence type="ECO:0000256" key="2">
    <source>
        <dbReference type="SAM" id="Phobius"/>
    </source>
</evidence>
<dbReference type="PANTHER" id="PTHR34980">
    <property type="entry name" value="INNER MEMBRANE PROTEIN-RELATED-RELATED"/>
    <property type="match status" value="1"/>
</dbReference>
<dbReference type="PANTHER" id="PTHR34980:SF2">
    <property type="entry name" value="INNER MEMBRANE PROTEIN YHAH-RELATED"/>
    <property type="match status" value="1"/>
</dbReference>
<reference evidence="3 4" key="1">
    <citation type="submission" date="2018-06" db="EMBL/GenBank/DDBJ databases">
        <title>Genomic Encyclopedia of Type Strains, Phase IV (KMG-IV): sequencing the most valuable type-strain genomes for metagenomic binning, comparative biology and taxonomic classification.</title>
        <authorList>
            <person name="Goeker M."/>
        </authorList>
    </citation>
    <scope>NUCLEOTIDE SEQUENCE [LARGE SCALE GENOMIC DNA]</scope>
    <source>
        <strain evidence="3 4">DSM 18048</strain>
    </source>
</reference>
<keyword evidence="2" id="KW-0472">Membrane</keyword>
<organism evidence="3 4">
    <name type="scientific">Deinococcus yavapaiensis KR-236</name>
    <dbReference type="NCBI Taxonomy" id="694435"/>
    <lineage>
        <taxon>Bacteria</taxon>
        <taxon>Thermotogati</taxon>
        <taxon>Deinococcota</taxon>
        <taxon>Deinococci</taxon>
        <taxon>Deinococcales</taxon>
        <taxon>Deinococcaceae</taxon>
        <taxon>Deinococcus</taxon>
    </lineage>
</organism>
<accession>A0A318SGL9</accession>
<keyword evidence="2" id="KW-0812">Transmembrane</keyword>
<evidence type="ECO:0000256" key="1">
    <source>
        <dbReference type="SAM" id="MobiDB-lite"/>
    </source>
</evidence>
<keyword evidence="4" id="KW-1185">Reference proteome</keyword>
<feature type="transmembrane region" description="Helical" evidence="2">
    <location>
        <begin position="31"/>
        <end position="50"/>
    </location>
</feature>
<evidence type="ECO:0000313" key="3">
    <source>
        <dbReference type="EMBL" id="PYE49414.1"/>
    </source>
</evidence>
<keyword evidence="2" id="KW-1133">Transmembrane helix</keyword>
<name>A0A318SGL9_9DEIO</name>
<dbReference type="AlphaFoldDB" id="A0A318SGL9"/>
<comment type="caution">
    <text evidence="3">The sequence shown here is derived from an EMBL/GenBank/DDBJ whole genome shotgun (WGS) entry which is preliminary data.</text>
</comment>
<feature type="region of interest" description="Disordered" evidence="1">
    <location>
        <begin position="82"/>
        <end position="103"/>
    </location>
</feature>
<dbReference type="Pfam" id="PF05656">
    <property type="entry name" value="DUF805"/>
    <property type="match status" value="1"/>
</dbReference>
<feature type="transmembrane region" description="Helical" evidence="2">
    <location>
        <begin position="57"/>
        <end position="76"/>
    </location>
</feature>
<dbReference type="GO" id="GO:0005886">
    <property type="term" value="C:plasma membrane"/>
    <property type="evidence" value="ECO:0007669"/>
    <property type="project" value="TreeGrafter"/>
</dbReference>
<sequence>MFSLFNLIVTILLTVLDVALGLGDENFGILSGIYGLAVLVPSIAVGIRRLHDTGRSGWWTLIGLVPLVGALVLLIFDVQEGEAGSNKWGPNPKAEVNPYADSA</sequence>
<protein>
    <submittedName>
        <fullName evidence="3">Uncharacterized membrane protein YhaH (DUF805 family)</fullName>
    </submittedName>
</protein>
<dbReference type="Proteomes" id="UP000248326">
    <property type="component" value="Unassembled WGS sequence"/>
</dbReference>
<dbReference type="EMBL" id="QJSX01000023">
    <property type="protein sequence ID" value="PYE49414.1"/>
    <property type="molecule type" value="Genomic_DNA"/>
</dbReference>
<gene>
    <name evidence="3" type="ORF">DES52_1238</name>
</gene>
<evidence type="ECO:0000313" key="4">
    <source>
        <dbReference type="Proteomes" id="UP000248326"/>
    </source>
</evidence>
<dbReference type="InterPro" id="IPR008523">
    <property type="entry name" value="DUF805"/>
</dbReference>
<proteinExistence type="predicted"/>
<dbReference type="OrthoDB" id="9812349at2"/>